<feature type="compositionally biased region" description="Basic and acidic residues" evidence="1">
    <location>
        <begin position="144"/>
        <end position="164"/>
    </location>
</feature>
<organism evidence="2 3">
    <name type="scientific">Bergeyella cardium</name>
    <dbReference type="NCBI Taxonomy" id="1585976"/>
    <lineage>
        <taxon>Bacteria</taxon>
        <taxon>Pseudomonadati</taxon>
        <taxon>Bacteroidota</taxon>
        <taxon>Flavobacteriia</taxon>
        <taxon>Flavobacteriales</taxon>
        <taxon>Weeksellaceae</taxon>
        <taxon>Bergeyella</taxon>
    </lineage>
</organism>
<evidence type="ECO:0000313" key="3">
    <source>
        <dbReference type="Proteomes" id="UP000464318"/>
    </source>
</evidence>
<dbReference type="KEGG" id="bcad:DBX24_03595"/>
<dbReference type="EMBL" id="CP029149">
    <property type="protein sequence ID" value="QHN65045.1"/>
    <property type="molecule type" value="Genomic_DNA"/>
</dbReference>
<proteinExistence type="predicted"/>
<feature type="region of interest" description="Disordered" evidence="1">
    <location>
        <begin position="64"/>
        <end position="86"/>
    </location>
</feature>
<dbReference type="OrthoDB" id="1100725at2"/>
<dbReference type="AlphaFoldDB" id="A0A6P1QTM9"/>
<feature type="region of interest" description="Disordered" evidence="1">
    <location>
        <begin position="138"/>
        <end position="164"/>
    </location>
</feature>
<evidence type="ECO:0000313" key="2">
    <source>
        <dbReference type="EMBL" id="QHN65045.1"/>
    </source>
</evidence>
<name>A0A6P1QTM9_9FLAO</name>
<dbReference type="Proteomes" id="UP000464318">
    <property type="component" value="Chromosome"/>
</dbReference>
<dbReference type="RefSeq" id="WP_160224009.1">
    <property type="nucleotide sequence ID" value="NZ_CP029149.1"/>
</dbReference>
<gene>
    <name evidence="2" type="ORF">DBX24_03595</name>
</gene>
<sequence length="309" mass="36454">MQKIQDLQDKLFFECKNILDSISKISTKEELLIKHDLFLELTNRITVLKFIEKNEADLTPNVESNEILNTHLPSPEEYPEEPDNKPELEEEVIFNNELNEISIEETPSIDIQFLNPEETQNVEEEVLIETETPQEIEEVTPQLEDEKPMTHTAEETSEPQHKNEETLQEEIEEAIENIEESTEENIEENESEYPTEKKIKLAKIKPLSHIEPLFNEETLEEITEQKAEQHQNKKARREFALDLNDRIAFSKHLFDGSQVELNEVVKKLNSFDDIDSAKEFLSDMYYEKNWDKVDEIAQRLWYLVEDKFM</sequence>
<protein>
    <submittedName>
        <fullName evidence="2">Uncharacterized protein</fullName>
    </submittedName>
</protein>
<reference evidence="2 3" key="1">
    <citation type="submission" date="2018-04" db="EMBL/GenBank/DDBJ databases">
        <title>Characteristic and Complete Genome Sequencing of A Novel Member of Infective Endocarditis Causative Bacteria: Bergeyella cardium QL-PH.</title>
        <authorList>
            <person name="Pan H."/>
            <person name="Sun E."/>
            <person name="Zhang Y."/>
        </authorList>
    </citation>
    <scope>NUCLEOTIDE SEQUENCE [LARGE SCALE GENOMIC DNA]</scope>
    <source>
        <strain evidence="2 3">HPQL</strain>
    </source>
</reference>
<keyword evidence="3" id="KW-1185">Reference proteome</keyword>
<evidence type="ECO:0000256" key="1">
    <source>
        <dbReference type="SAM" id="MobiDB-lite"/>
    </source>
</evidence>
<accession>A0A6P1QTM9</accession>